<dbReference type="PANTHER" id="PTHR11188">
    <property type="entry name" value="ARRESTIN DOMAIN CONTAINING PROTEIN"/>
    <property type="match status" value="1"/>
</dbReference>
<accession>A0A1Y1XN47</accession>
<dbReference type="GO" id="GO:0070086">
    <property type="term" value="P:ubiquitin-dependent endocytosis"/>
    <property type="evidence" value="ECO:0007669"/>
    <property type="project" value="TreeGrafter"/>
</dbReference>
<comment type="caution">
    <text evidence="3">The sequence shown here is derived from an EMBL/GenBank/DDBJ whole genome shotgun (WGS) entry which is preliminary data.</text>
</comment>
<dbReference type="GO" id="GO:0031625">
    <property type="term" value="F:ubiquitin protein ligase binding"/>
    <property type="evidence" value="ECO:0007669"/>
    <property type="project" value="TreeGrafter"/>
</dbReference>
<dbReference type="InterPro" id="IPR014752">
    <property type="entry name" value="Arrestin-like_C"/>
</dbReference>
<gene>
    <name evidence="3" type="ORF">K493DRAFT_411248</name>
</gene>
<proteinExistence type="predicted"/>
<dbReference type="SMART" id="SM01017">
    <property type="entry name" value="Arrestin_C"/>
    <property type="match status" value="1"/>
</dbReference>
<sequence>MNPLRWKPNISQQATKPAAEDSIHATTTSVRNDTHGIPPEPRSPTSLSLHANNITTRHPRVKTKIHLNNPLCVGGFAIRGQLEVECSPEPKLRIGRIGVEVIGFEEIVDRPNIKRGVSTRCNRHIFLALPTILQSAEVGPAPEISTEPPGEDGMWPAKKGKIYLPFTLDLPQTIPSVFSNPFSEIRYILASSVELMFHNRKRCLVTHQEATVYEGIEPSMDLQHLLRVPVTAECQRQIFLGGKGLLRVQCFLPRQVWPSGREVPIGIRIRNETRRKISAIKLSLVQCFKAYSAKNLAQPVVAYQTTLTSQVCKSKSVLVGLDGGVERDCTLGLHIPIDAITVRRSRLLDVSYVIKVTLIRTINSIVVELPLLIVHEVSIDLPHYLTPSRSSL</sequence>
<feature type="region of interest" description="Disordered" evidence="1">
    <location>
        <begin position="1"/>
        <end position="53"/>
    </location>
</feature>
<dbReference type="OrthoDB" id="298939at2759"/>
<organism evidence="3 4">
    <name type="scientific">Basidiobolus meristosporus CBS 931.73</name>
    <dbReference type="NCBI Taxonomy" id="1314790"/>
    <lineage>
        <taxon>Eukaryota</taxon>
        <taxon>Fungi</taxon>
        <taxon>Fungi incertae sedis</taxon>
        <taxon>Zoopagomycota</taxon>
        <taxon>Entomophthoromycotina</taxon>
        <taxon>Basidiobolomycetes</taxon>
        <taxon>Basidiobolales</taxon>
        <taxon>Basidiobolaceae</taxon>
        <taxon>Basidiobolus</taxon>
    </lineage>
</organism>
<dbReference type="STRING" id="1314790.A0A1Y1XN47"/>
<keyword evidence="4" id="KW-1185">Reference proteome</keyword>
<feature type="domain" description="Arrestin C-terminal-like" evidence="2">
    <location>
        <begin position="242"/>
        <end position="381"/>
    </location>
</feature>
<dbReference type="SUPFAM" id="SSF81296">
    <property type="entry name" value="E set domains"/>
    <property type="match status" value="1"/>
</dbReference>
<evidence type="ECO:0000313" key="3">
    <source>
        <dbReference type="EMBL" id="ORX87095.1"/>
    </source>
</evidence>
<dbReference type="InterPro" id="IPR014756">
    <property type="entry name" value="Ig_E-set"/>
</dbReference>
<evidence type="ECO:0000256" key="1">
    <source>
        <dbReference type="SAM" id="MobiDB-lite"/>
    </source>
</evidence>
<protein>
    <recommendedName>
        <fullName evidence="2">Arrestin C-terminal-like domain-containing protein</fullName>
    </recommendedName>
</protein>
<dbReference type="Gene3D" id="2.60.40.640">
    <property type="match status" value="2"/>
</dbReference>
<name>A0A1Y1XN47_9FUNG</name>
<evidence type="ECO:0000313" key="4">
    <source>
        <dbReference type="Proteomes" id="UP000193498"/>
    </source>
</evidence>
<dbReference type="PANTHER" id="PTHR11188:SF17">
    <property type="entry name" value="FI21816P1"/>
    <property type="match status" value="1"/>
</dbReference>
<dbReference type="GO" id="GO:0005886">
    <property type="term" value="C:plasma membrane"/>
    <property type="evidence" value="ECO:0007669"/>
    <property type="project" value="TreeGrafter"/>
</dbReference>
<dbReference type="InParanoid" id="A0A1Y1XN47"/>
<dbReference type="InterPro" id="IPR011022">
    <property type="entry name" value="Arrestin_C-like"/>
</dbReference>
<dbReference type="AlphaFoldDB" id="A0A1Y1XN47"/>
<dbReference type="GO" id="GO:0030674">
    <property type="term" value="F:protein-macromolecule adaptor activity"/>
    <property type="evidence" value="ECO:0007669"/>
    <property type="project" value="TreeGrafter"/>
</dbReference>
<dbReference type="EMBL" id="MCFE01000558">
    <property type="protein sequence ID" value="ORX87095.1"/>
    <property type="molecule type" value="Genomic_DNA"/>
</dbReference>
<dbReference type="InterPro" id="IPR050357">
    <property type="entry name" value="Arrestin_domain-protein"/>
</dbReference>
<dbReference type="Pfam" id="PF02752">
    <property type="entry name" value="Arrestin_C"/>
    <property type="match status" value="1"/>
</dbReference>
<reference evidence="3 4" key="1">
    <citation type="submission" date="2016-07" db="EMBL/GenBank/DDBJ databases">
        <title>Pervasive Adenine N6-methylation of Active Genes in Fungi.</title>
        <authorList>
            <consortium name="DOE Joint Genome Institute"/>
            <person name="Mondo S.J."/>
            <person name="Dannebaum R.O."/>
            <person name="Kuo R.C."/>
            <person name="Labutti K."/>
            <person name="Haridas S."/>
            <person name="Kuo A."/>
            <person name="Salamov A."/>
            <person name="Ahrendt S.R."/>
            <person name="Lipzen A."/>
            <person name="Sullivan W."/>
            <person name="Andreopoulos W.B."/>
            <person name="Clum A."/>
            <person name="Lindquist E."/>
            <person name="Daum C."/>
            <person name="Ramamoorthy G.K."/>
            <person name="Gryganskyi A."/>
            <person name="Culley D."/>
            <person name="Magnuson J.K."/>
            <person name="James T.Y."/>
            <person name="O'Malley M.A."/>
            <person name="Stajich J.E."/>
            <person name="Spatafora J.W."/>
            <person name="Visel A."/>
            <person name="Grigoriev I.V."/>
        </authorList>
    </citation>
    <scope>NUCLEOTIDE SEQUENCE [LARGE SCALE GENOMIC DNA]</scope>
    <source>
        <strain evidence="3 4">CBS 931.73</strain>
    </source>
</reference>
<dbReference type="GO" id="GO:0005829">
    <property type="term" value="C:cytosol"/>
    <property type="evidence" value="ECO:0007669"/>
    <property type="project" value="TreeGrafter"/>
</dbReference>
<feature type="compositionally biased region" description="Polar residues" evidence="1">
    <location>
        <begin position="43"/>
        <end position="53"/>
    </location>
</feature>
<evidence type="ECO:0000259" key="2">
    <source>
        <dbReference type="SMART" id="SM01017"/>
    </source>
</evidence>
<dbReference type="Proteomes" id="UP000193498">
    <property type="component" value="Unassembled WGS sequence"/>
</dbReference>